<evidence type="ECO:0000313" key="11">
    <source>
        <dbReference type="Proteomes" id="UP000823749"/>
    </source>
</evidence>
<feature type="region of interest" description="Disordered" evidence="7">
    <location>
        <begin position="19"/>
        <end position="41"/>
    </location>
</feature>
<keyword evidence="6" id="KW-0862">Zinc</keyword>
<organism evidence="10 11">
    <name type="scientific">Rhododendron griersonianum</name>
    <dbReference type="NCBI Taxonomy" id="479676"/>
    <lineage>
        <taxon>Eukaryota</taxon>
        <taxon>Viridiplantae</taxon>
        <taxon>Streptophyta</taxon>
        <taxon>Embryophyta</taxon>
        <taxon>Tracheophyta</taxon>
        <taxon>Spermatophyta</taxon>
        <taxon>Magnoliopsida</taxon>
        <taxon>eudicotyledons</taxon>
        <taxon>Gunneridae</taxon>
        <taxon>Pentapetalae</taxon>
        <taxon>asterids</taxon>
        <taxon>Ericales</taxon>
        <taxon>Ericaceae</taxon>
        <taxon>Ericoideae</taxon>
        <taxon>Rhodoreae</taxon>
        <taxon>Rhododendron</taxon>
    </lineage>
</organism>
<evidence type="ECO:0000256" key="6">
    <source>
        <dbReference type="PROSITE-ProRule" id="PRU00175"/>
    </source>
</evidence>
<dbReference type="InterPro" id="IPR013083">
    <property type="entry name" value="Znf_RING/FYVE/PHD"/>
</dbReference>
<dbReference type="Gene3D" id="3.30.40.10">
    <property type="entry name" value="Zinc/RING finger domain, C3HC4 (zinc finger)"/>
    <property type="match status" value="1"/>
</dbReference>
<sequence length="460" mass="52265">MKGLIGGIGGFWKWPPFDSQSRRRNRRKDRRSKPSDWSDSTGGVADYQFPLKQALTAGALALAGDTVAQLRQRWVKAQALEDQSPPFHDESSQDVTGTLLSDHDFLRALRMASYGFLLYGPGSYTWYQYLDRCMPNQTVENLLLKVLLNQIVLGPAVIAVVFAWNNMWQGKLLELPNKYKNDALPTLFTGFRFWIPVSALNFGTTFQLSVHQQTMSGRTNNFPLVQTQGSRRPGEGYDAGASNANGWNSVHAAMFPRPHFRAGQNSRGGFQVPWLPTDDQRVMAGAWGLSRNYIPLRPGQHIPESPPRFVAPSLQLPTQQQEESRLSRDEQKKALNELKKEIYNPTPKRLAKRLSLYYRDSGDATARNSRFDGKGDEEYEEKCAICLDDFEPKQLIIRTPCNHMFHEDCIVPWVKSHGQCPVCRFAICERMRQNLVPPNNNITTVDVPVDLLIDLLRWNI</sequence>
<evidence type="ECO:0000256" key="4">
    <source>
        <dbReference type="ARBA" id="ARBA00022989"/>
    </source>
</evidence>
<dbReference type="AlphaFoldDB" id="A0AAV6JXY6"/>
<dbReference type="Pfam" id="PF13639">
    <property type="entry name" value="zf-RING_2"/>
    <property type="match status" value="1"/>
</dbReference>
<evidence type="ECO:0000256" key="5">
    <source>
        <dbReference type="ARBA" id="ARBA00023136"/>
    </source>
</evidence>
<dbReference type="GO" id="GO:0016020">
    <property type="term" value="C:membrane"/>
    <property type="evidence" value="ECO:0007669"/>
    <property type="project" value="UniProtKB-SubCell"/>
</dbReference>
<comment type="caution">
    <text evidence="10">The sequence shown here is derived from an EMBL/GenBank/DDBJ whole genome shotgun (WGS) entry which is preliminary data.</text>
</comment>
<dbReference type="InterPro" id="IPR001841">
    <property type="entry name" value="Znf_RING"/>
</dbReference>
<keyword evidence="3 8" id="KW-0812">Transmembrane</keyword>
<keyword evidence="6" id="KW-0479">Metal-binding</keyword>
<keyword evidence="11" id="KW-1185">Reference proteome</keyword>
<name>A0AAV6JXY6_9ERIC</name>
<proteinExistence type="inferred from homology"/>
<dbReference type="InterPro" id="IPR007248">
    <property type="entry name" value="Mpv17_PMP22"/>
</dbReference>
<evidence type="ECO:0000256" key="1">
    <source>
        <dbReference type="ARBA" id="ARBA00004141"/>
    </source>
</evidence>
<feature type="domain" description="RING-type" evidence="9">
    <location>
        <begin position="383"/>
        <end position="424"/>
    </location>
</feature>
<dbReference type="SUPFAM" id="SSF57850">
    <property type="entry name" value="RING/U-box"/>
    <property type="match status" value="1"/>
</dbReference>
<accession>A0AAV6JXY6</accession>
<dbReference type="GO" id="GO:0008270">
    <property type="term" value="F:zinc ion binding"/>
    <property type="evidence" value="ECO:0007669"/>
    <property type="project" value="UniProtKB-KW"/>
</dbReference>
<keyword evidence="6" id="KW-0863">Zinc-finger</keyword>
<protein>
    <recommendedName>
        <fullName evidence="9">RING-type domain-containing protein</fullName>
    </recommendedName>
</protein>
<dbReference type="PANTHER" id="PTHR11266:SF91">
    <property type="entry name" value="EXPRESSED PROTEIN"/>
    <property type="match status" value="1"/>
</dbReference>
<feature type="region of interest" description="Disordered" evidence="7">
    <location>
        <begin position="300"/>
        <end position="329"/>
    </location>
</feature>
<dbReference type="PROSITE" id="PS50089">
    <property type="entry name" value="ZF_RING_2"/>
    <property type="match status" value="1"/>
</dbReference>
<evidence type="ECO:0000256" key="3">
    <source>
        <dbReference type="ARBA" id="ARBA00022692"/>
    </source>
</evidence>
<evidence type="ECO:0000259" key="9">
    <source>
        <dbReference type="PROSITE" id="PS50089"/>
    </source>
</evidence>
<dbReference type="EMBL" id="JACTNZ010000006">
    <property type="protein sequence ID" value="KAG5545033.1"/>
    <property type="molecule type" value="Genomic_DNA"/>
</dbReference>
<feature type="compositionally biased region" description="Basic residues" evidence="7">
    <location>
        <begin position="22"/>
        <end position="31"/>
    </location>
</feature>
<evidence type="ECO:0000256" key="8">
    <source>
        <dbReference type="SAM" id="Phobius"/>
    </source>
</evidence>
<dbReference type="GO" id="GO:0005737">
    <property type="term" value="C:cytoplasm"/>
    <property type="evidence" value="ECO:0007669"/>
    <property type="project" value="TreeGrafter"/>
</dbReference>
<dbReference type="CDD" id="cd16454">
    <property type="entry name" value="RING-H2_PA-TM-RING"/>
    <property type="match status" value="1"/>
</dbReference>
<dbReference type="PANTHER" id="PTHR11266">
    <property type="entry name" value="PEROXISOMAL MEMBRANE PROTEIN 2, PXMP2 MPV17"/>
    <property type="match status" value="1"/>
</dbReference>
<dbReference type="FunFam" id="3.30.40.10:FF:000468">
    <property type="entry name" value="RING/U-box superfamily protein"/>
    <property type="match status" value="1"/>
</dbReference>
<dbReference type="Proteomes" id="UP000823749">
    <property type="component" value="Chromosome 6"/>
</dbReference>
<evidence type="ECO:0000313" key="10">
    <source>
        <dbReference type="EMBL" id="KAG5545033.1"/>
    </source>
</evidence>
<evidence type="ECO:0000256" key="2">
    <source>
        <dbReference type="ARBA" id="ARBA00006824"/>
    </source>
</evidence>
<evidence type="ECO:0000256" key="7">
    <source>
        <dbReference type="SAM" id="MobiDB-lite"/>
    </source>
</evidence>
<comment type="similarity">
    <text evidence="2">Belongs to the peroxisomal membrane protein PXMP2/4 family.</text>
</comment>
<keyword evidence="4 8" id="KW-1133">Transmembrane helix</keyword>
<gene>
    <name evidence="10" type="ORF">RHGRI_017487</name>
</gene>
<keyword evidence="5 8" id="KW-0472">Membrane</keyword>
<dbReference type="SMART" id="SM00184">
    <property type="entry name" value="RING"/>
    <property type="match status" value="1"/>
</dbReference>
<reference evidence="10 11" key="1">
    <citation type="submission" date="2020-08" db="EMBL/GenBank/DDBJ databases">
        <title>Plant Genome Project.</title>
        <authorList>
            <person name="Zhang R.-G."/>
        </authorList>
    </citation>
    <scope>NUCLEOTIDE SEQUENCE [LARGE SCALE GENOMIC DNA]</scope>
    <source>
        <strain evidence="10">WSP0</strain>
        <tissue evidence="10">Leaf</tissue>
    </source>
</reference>
<feature type="transmembrane region" description="Helical" evidence="8">
    <location>
        <begin position="142"/>
        <end position="164"/>
    </location>
</feature>
<comment type="subcellular location">
    <subcellularLocation>
        <location evidence="1">Membrane</location>
        <topology evidence="1">Multi-pass membrane protein</topology>
    </subcellularLocation>
</comment>